<evidence type="ECO:0000259" key="5">
    <source>
        <dbReference type="Pfam" id="PF13649"/>
    </source>
</evidence>
<dbReference type="Pfam" id="PF21302">
    <property type="entry name" value="Zn_ribbon_RlmA"/>
    <property type="match status" value="1"/>
</dbReference>
<reference evidence="8" key="1">
    <citation type="submission" date="2016-06" db="EMBL/GenBank/DDBJ databases">
        <authorList>
            <person name="de Vries S.P.W."/>
            <person name="Hadjirin N.F."/>
            <person name="Lay E.M."/>
            <person name="Zadoks R.N."/>
            <person name="Peacock S.J."/>
            <person name="Parkhill J."/>
            <person name="Grant A.J."/>
            <person name="Mcdougall S."/>
            <person name="Holmes M.A."/>
        </authorList>
    </citation>
    <scope>NUCLEOTIDE SEQUENCE [LARGE SCALE GENOMIC DNA]</scope>
    <source>
        <strain evidence="8">NZ1587</strain>
    </source>
</reference>
<protein>
    <submittedName>
        <fullName evidence="7">rRNA (Guanine-N1)-methyltransferase</fullName>
    </submittedName>
</protein>
<dbReference type="EMBL" id="LZDD01000003">
    <property type="protein sequence ID" value="OJF71313.1"/>
    <property type="molecule type" value="Genomic_DNA"/>
</dbReference>
<feature type="binding site" evidence="3">
    <location>
        <position position="29"/>
    </location>
    <ligand>
        <name>Zn(2+)</name>
        <dbReference type="ChEBI" id="CHEBI:29105"/>
    </ligand>
</feature>
<dbReference type="SUPFAM" id="SSF53335">
    <property type="entry name" value="S-adenosyl-L-methionine-dependent methyltransferases"/>
    <property type="match status" value="1"/>
</dbReference>
<dbReference type="STRING" id="1856638.A9Q68_08950"/>
<accession>A0A1L8MKP0</accession>
<feature type="binding site" evidence="3">
    <location>
        <position position="33"/>
    </location>
    <ligand>
        <name>Zn(2+)</name>
        <dbReference type="ChEBI" id="CHEBI:29105"/>
    </ligand>
</feature>
<proteinExistence type="predicted"/>
<keyword evidence="2 7" id="KW-0808">Transferase</keyword>
<dbReference type="InterPro" id="IPR041698">
    <property type="entry name" value="Methyltransf_25"/>
</dbReference>
<feature type="domain" description="Methyltransferase" evidence="5">
    <location>
        <begin position="91"/>
        <end position="175"/>
    </location>
</feature>
<organism evidence="7 8">
    <name type="scientific">Streptococcus bovimastitidis</name>
    <dbReference type="NCBI Taxonomy" id="1856638"/>
    <lineage>
        <taxon>Bacteria</taxon>
        <taxon>Bacillati</taxon>
        <taxon>Bacillota</taxon>
        <taxon>Bacilli</taxon>
        <taxon>Lactobacillales</taxon>
        <taxon>Streptococcaceae</taxon>
        <taxon>Streptococcus</taxon>
    </lineage>
</organism>
<dbReference type="GO" id="GO:0046872">
    <property type="term" value="F:metal ion binding"/>
    <property type="evidence" value="ECO:0007669"/>
    <property type="project" value="UniProtKB-KW"/>
</dbReference>
<dbReference type="RefSeq" id="WP_071794377.1">
    <property type="nucleotide sequence ID" value="NZ_LZDD01000003.1"/>
</dbReference>
<dbReference type="AlphaFoldDB" id="A0A1L8MKP0"/>
<dbReference type="Pfam" id="PF13649">
    <property type="entry name" value="Methyltransf_25"/>
    <property type="match status" value="1"/>
</dbReference>
<keyword evidence="1 7" id="KW-0489">Methyltransferase</keyword>
<evidence type="ECO:0000313" key="8">
    <source>
        <dbReference type="Proteomes" id="UP000182015"/>
    </source>
</evidence>
<evidence type="ECO:0000256" key="1">
    <source>
        <dbReference type="ARBA" id="ARBA00022603"/>
    </source>
</evidence>
<evidence type="ECO:0000256" key="4">
    <source>
        <dbReference type="PIRSR" id="PIRSR018249-2"/>
    </source>
</evidence>
<dbReference type="PANTHER" id="PTHR44942:SF4">
    <property type="entry name" value="METHYLTRANSFERASE TYPE 11 DOMAIN-CONTAINING PROTEIN"/>
    <property type="match status" value="1"/>
</dbReference>
<name>A0A1L8MKP0_9STRE</name>
<feature type="binding site" evidence="3">
    <location>
        <position position="13"/>
    </location>
    <ligand>
        <name>Zn(2+)</name>
        <dbReference type="ChEBI" id="CHEBI:29105"/>
    </ligand>
</feature>
<feature type="binding site" evidence="3">
    <location>
        <position position="16"/>
    </location>
    <ligand>
        <name>Zn(2+)</name>
        <dbReference type="ChEBI" id="CHEBI:29105"/>
    </ligand>
</feature>
<dbReference type="GO" id="GO:0032259">
    <property type="term" value="P:methylation"/>
    <property type="evidence" value="ECO:0007669"/>
    <property type="project" value="UniProtKB-KW"/>
</dbReference>
<gene>
    <name evidence="7" type="ORF">A9Q68_08950</name>
</gene>
<evidence type="ECO:0000313" key="7">
    <source>
        <dbReference type="EMBL" id="OJF71313.1"/>
    </source>
</evidence>
<dbReference type="Proteomes" id="UP000182015">
    <property type="component" value="Unassembled WGS sequence"/>
</dbReference>
<dbReference type="InterPro" id="IPR051052">
    <property type="entry name" value="Diverse_substrate_MTase"/>
</dbReference>
<keyword evidence="4" id="KW-0949">S-adenosyl-L-methionine</keyword>
<dbReference type="OrthoDB" id="5522265at2"/>
<keyword evidence="3" id="KW-0862">Zinc</keyword>
<dbReference type="InterPro" id="IPR016718">
    <property type="entry name" value="rRNA_m1G-MeTrfase_A_prd"/>
</dbReference>
<evidence type="ECO:0000256" key="3">
    <source>
        <dbReference type="PIRSR" id="PIRSR018249-1"/>
    </source>
</evidence>
<feature type="binding site" evidence="4">
    <location>
        <position position="186"/>
    </location>
    <ligand>
        <name>S-adenosyl-L-methionine</name>
        <dbReference type="ChEBI" id="CHEBI:59789"/>
    </ligand>
</feature>
<dbReference type="CDD" id="cd02440">
    <property type="entry name" value="AdoMet_MTases"/>
    <property type="match status" value="1"/>
</dbReference>
<evidence type="ECO:0000256" key="2">
    <source>
        <dbReference type="ARBA" id="ARBA00022679"/>
    </source>
</evidence>
<keyword evidence="8" id="KW-1185">Reference proteome</keyword>
<dbReference type="InterPro" id="IPR048647">
    <property type="entry name" value="RlmA_N"/>
</dbReference>
<feature type="binding site" evidence="4">
    <location>
        <begin position="98"/>
        <end position="99"/>
    </location>
    <ligand>
        <name>S-adenosyl-L-methionine</name>
        <dbReference type="ChEBI" id="CHEBI:59789"/>
    </ligand>
</feature>
<dbReference type="PIRSF" id="PIRSF018249">
    <property type="entry name" value="MyrA_prd"/>
    <property type="match status" value="1"/>
</dbReference>
<dbReference type="Gene3D" id="3.40.50.150">
    <property type="entry name" value="Vaccinia Virus protein VP39"/>
    <property type="match status" value="1"/>
</dbReference>
<feature type="domain" description="23S rRNA (guanine(745)-N(1))-methyltransferase N-terminal" evidence="6">
    <location>
        <begin position="11"/>
        <end position="46"/>
    </location>
</feature>
<comment type="caution">
    <text evidence="7">The sequence shown here is derived from an EMBL/GenBank/DDBJ whole genome shotgun (WGS) entry which is preliminary data.</text>
</comment>
<evidence type="ECO:0000259" key="6">
    <source>
        <dbReference type="Pfam" id="PF21302"/>
    </source>
</evidence>
<dbReference type="GO" id="GO:0008168">
    <property type="term" value="F:methyltransferase activity"/>
    <property type="evidence" value="ECO:0007669"/>
    <property type="project" value="UniProtKB-KW"/>
</dbReference>
<dbReference type="InterPro" id="IPR029063">
    <property type="entry name" value="SAM-dependent_MTases_sf"/>
</dbReference>
<sequence>MLAFSQTAKYFTCPICQEQLKLTGKSLICPKNHTFDLAKQGYANLILNAKKDPHYDKESFIRRSHILEAGYYQHILKAISQELPQDQAVTILDVACGEGYYARALAQNPTNQVLAFDLSKDSILLAAKKDPQRLVTWFVGDLAKLPLAEQSVDIIIDVFSPANYQEFKRVLKPGGKIIKAVTASDHLKELRQAAADQLLHQDYSNDSVINHFAQAYPDYHVSHISQTYTINQADLTDFIEMTPLFFHVDKSKLDLEKLSQITVAADILVAKHKD</sequence>
<dbReference type="PANTHER" id="PTHR44942">
    <property type="entry name" value="METHYLTRANSF_11 DOMAIN-CONTAINING PROTEIN"/>
    <property type="match status" value="1"/>
</dbReference>
<feature type="binding site" evidence="4">
    <location>
        <position position="72"/>
    </location>
    <ligand>
        <name>S-adenosyl-L-methionine</name>
        <dbReference type="ChEBI" id="CHEBI:59789"/>
    </ligand>
</feature>
<keyword evidence="3" id="KW-0479">Metal-binding</keyword>